<name>A0A830C7X0_9LAMI</name>
<sequence>MVPGLLPRCQSSQNLRPRIRLRHRGEAPGPRPIRGAPQDPPQPDRNRQISGHQHAPAGEIQALRHVGHLVQYLRDPDPFLCRILDDPLVGHGDNPVLVLRVQEFLIRLLL</sequence>
<dbReference type="Proteomes" id="UP000653305">
    <property type="component" value="Unassembled WGS sequence"/>
</dbReference>
<feature type="region of interest" description="Disordered" evidence="1">
    <location>
        <begin position="1"/>
        <end position="56"/>
    </location>
</feature>
<proteinExistence type="predicted"/>
<evidence type="ECO:0000313" key="3">
    <source>
        <dbReference type="Proteomes" id="UP000653305"/>
    </source>
</evidence>
<evidence type="ECO:0000256" key="1">
    <source>
        <dbReference type="SAM" id="MobiDB-lite"/>
    </source>
</evidence>
<dbReference type="EMBL" id="BMAC01000378">
    <property type="protein sequence ID" value="GFP95226.1"/>
    <property type="molecule type" value="Genomic_DNA"/>
</dbReference>
<organism evidence="2 3">
    <name type="scientific">Phtheirospermum japonicum</name>
    <dbReference type="NCBI Taxonomy" id="374723"/>
    <lineage>
        <taxon>Eukaryota</taxon>
        <taxon>Viridiplantae</taxon>
        <taxon>Streptophyta</taxon>
        <taxon>Embryophyta</taxon>
        <taxon>Tracheophyta</taxon>
        <taxon>Spermatophyta</taxon>
        <taxon>Magnoliopsida</taxon>
        <taxon>eudicotyledons</taxon>
        <taxon>Gunneridae</taxon>
        <taxon>Pentapetalae</taxon>
        <taxon>asterids</taxon>
        <taxon>lamiids</taxon>
        <taxon>Lamiales</taxon>
        <taxon>Orobanchaceae</taxon>
        <taxon>Orobanchaceae incertae sedis</taxon>
        <taxon>Phtheirospermum</taxon>
    </lineage>
</organism>
<protein>
    <submittedName>
        <fullName evidence="2">Very-long-chain (3r)-3-hydroxyacyl-coa dehydratase pasticcino 2</fullName>
    </submittedName>
</protein>
<keyword evidence="3" id="KW-1185">Reference proteome</keyword>
<evidence type="ECO:0000313" key="2">
    <source>
        <dbReference type="EMBL" id="GFP95226.1"/>
    </source>
</evidence>
<comment type="caution">
    <text evidence="2">The sequence shown here is derived from an EMBL/GenBank/DDBJ whole genome shotgun (WGS) entry which is preliminary data.</text>
</comment>
<accession>A0A830C7X0</accession>
<gene>
    <name evidence="2" type="ORF">PHJA_001667000</name>
</gene>
<dbReference type="AlphaFoldDB" id="A0A830C7X0"/>
<reference evidence="2" key="1">
    <citation type="submission" date="2020-07" db="EMBL/GenBank/DDBJ databases">
        <title>Ethylene signaling mediates host invasion by parasitic plants.</title>
        <authorList>
            <person name="Yoshida S."/>
        </authorList>
    </citation>
    <scope>NUCLEOTIDE SEQUENCE</scope>
    <source>
        <strain evidence="2">Okayama</strain>
    </source>
</reference>